<protein>
    <recommendedName>
        <fullName evidence="1">Aconitase A/isopropylmalate dehydratase small subunit swivel domain-containing protein</fullName>
    </recommendedName>
</protein>
<evidence type="ECO:0000259" key="1">
    <source>
        <dbReference type="Pfam" id="PF00694"/>
    </source>
</evidence>
<gene>
    <name evidence="2" type="ORF">GCM10025876_01150</name>
</gene>
<feature type="domain" description="Aconitase A/isopropylmalate dehydratase small subunit swivel" evidence="1">
    <location>
        <begin position="2"/>
        <end position="128"/>
    </location>
</feature>
<dbReference type="InterPro" id="IPR006249">
    <property type="entry name" value="Aconitase/IRP2"/>
</dbReference>
<comment type="caution">
    <text evidence="2">The sequence shown here is derived from an EMBL/GenBank/DDBJ whole genome shotgun (WGS) entry which is preliminary data.</text>
</comment>
<accession>A0ABQ6I883</accession>
<keyword evidence="3" id="KW-1185">Reference proteome</keyword>
<dbReference type="Gene3D" id="3.20.19.10">
    <property type="entry name" value="Aconitase, domain 4"/>
    <property type="match status" value="1"/>
</dbReference>
<dbReference type="Proteomes" id="UP001157125">
    <property type="component" value="Unassembled WGS sequence"/>
</dbReference>
<dbReference type="PANTHER" id="PTHR11670">
    <property type="entry name" value="ACONITASE/IRON-RESPONSIVE ELEMENT FAMILY MEMBER"/>
    <property type="match status" value="1"/>
</dbReference>
<dbReference type="SUPFAM" id="SSF52016">
    <property type="entry name" value="LeuD/IlvD-like"/>
    <property type="match status" value="1"/>
</dbReference>
<organism evidence="2 3">
    <name type="scientific">Demequina litorisediminis</name>
    <dbReference type="NCBI Taxonomy" id="1849022"/>
    <lineage>
        <taxon>Bacteria</taxon>
        <taxon>Bacillati</taxon>
        <taxon>Actinomycetota</taxon>
        <taxon>Actinomycetes</taxon>
        <taxon>Micrococcales</taxon>
        <taxon>Demequinaceae</taxon>
        <taxon>Demequina</taxon>
    </lineage>
</organism>
<evidence type="ECO:0000313" key="3">
    <source>
        <dbReference type="Proteomes" id="UP001157125"/>
    </source>
</evidence>
<reference evidence="3" key="1">
    <citation type="journal article" date="2019" name="Int. J. Syst. Evol. Microbiol.">
        <title>The Global Catalogue of Microorganisms (GCM) 10K type strain sequencing project: providing services to taxonomists for standard genome sequencing and annotation.</title>
        <authorList>
            <consortium name="The Broad Institute Genomics Platform"/>
            <consortium name="The Broad Institute Genome Sequencing Center for Infectious Disease"/>
            <person name="Wu L."/>
            <person name="Ma J."/>
        </authorList>
    </citation>
    <scope>NUCLEOTIDE SEQUENCE [LARGE SCALE GENOMIC DNA]</scope>
    <source>
        <strain evidence="3">NBRC 112299</strain>
    </source>
</reference>
<dbReference type="Pfam" id="PF00694">
    <property type="entry name" value="Aconitase_C"/>
    <property type="match status" value="1"/>
</dbReference>
<sequence>MYLAQHGVERRDFNSYGSRRGNHEVMIRGTFANIRLKNLLLDGVEGGFTFNFIKGEQDTIYDAAQDYAAAGTPLVVLGGKEYGSGSSRDWAAKGTSLLGVRAVITESFERIHRSNLIGMGVLPLQFPAGESAASLGLDGTESFDIVGVAAFSEGSTPRPSR</sequence>
<dbReference type="EMBL" id="BSUN01000001">
    <property type="protein sequence ID" value="GMA33911.1"/>
    <property type="molecule type" value="Genomic_DNA"/>
</dbReference>
<dbReference type="InterPro" id="IPR015928">
    <property type="entry name" value="Aconitase/3IPM_dehydase_swvl"/>
</dbReference>
<dbReference type="InterPro" id="IPR000573">
    <property type="entry name" value="AconitaseA/IPMdHydase_ssu_swvl"/>
</dbReference>
<name>A0ABQ6I883_9MICO</name>
<proteinExistence type="predicted"/>
<evidence type="ECO:0000313" key="2">
    <source>
        <dbReference type="EMBL" id="GMA33911.1"/>
    </source>
</evidence>